<comment type="pathway">
    <text evidence="5">Purine metabolism; GMP biosynthesis via salvage pathway; GMP from guanine: step 1/1.</text>
</comment>
<dbReference type="GO" id="GO:0005829">
    <property type="term" value="C:cytosol"/>
    <property type="evidence" value="ECO:0007669"/>
    <property type="project" value="TreeGrafter"/>
</dbReference>
<dbReference type="PANTHER" id="PTHR43340">
    <property type="entry name" value="HYPOXANTHINE-GUANINE PHOSPHORIBOSYLTRANSFERASE"/>
    <property type="match status" value="1"/>
</dbReference>
<evidence type="ECO:0000256" key="10">
    <source>
        <dbReference type="ARBA" id="ARBA00022723"/>
    </source>
</evidence>
<dbReference type="KEGG" id="hsc:HVS_01355"/>
<keyword evidence="7 16" id="KW-0963">Cytoplasm</keyword>
<dbReference type="UniPathway" id="UPA00591">
    <property type="reaction ID" value="UER00648"/>
</dbReference>
<dbReference type="EMBL" id="CP025197">
    <property type="protein sequence ID" value="AUG56239.1"/>
    <property type="molecule type" value="Genomic_DNA"/>
</dbReference>
<keyword evidence="8 16" id="KW-0328">Glycosyltransferase</keyword>
<keyword evidence="11 16" id="KW-0660">Purine salvage</keyword>
<dbReference type="GO" id="GO:0032264">
    <property type="term" value="P:IMP salvage"/>
    <property type="evidence" value="ECO:0007669"/>
    <property type="project" value="UniProtKB-UniPathway"/>
</dbReference>
<dbReference type="InterPro" id="IPR000836">
    <property type="entry name" value="PRTase_dom"/>
</dbReference>
<evidence type="ECO:0000256" key="5">
    <source>
        <dbReference type="ARBA" id="ARBA00004676"/>
    </source>
</evidence>
<dbReference type="RefSeq" id="WP_101298662.1">
    <property type="nucleotide sequence ID" value="NZ_CP025197.1"/>
</dbReference>
<evidence type="ECO:0000259" key="17">
    <source>
        <dbReference type="Pfam" id="PF00156"/>
    </source>
</evidence>
<dbReference type="EC" id="2.4.2.8" evidence="16"/>
<comment type="catalytic activity">
    <reaction evidence="15">
        <text>IMP + diphosphate = hypoxanthine + 5-phospho-alpha-D-ribose 1-diphosphate</text>
        <dbReference type="Rhea" id="RHEA:17973"/>
        <dbReference type="ChEBI" id="CHEBI:17368"/>
        <dbReference type="ChEBI" id="CHEBI:33019"/>
        <dbReference type="ChEBI" id="CHEBI:58017"/>
        <dbReference type="ChEBI" id="CHEBI:58053"/>
        <dbReference type="EC" id="2.4.2.8"/>
    </reaction>
    <physiologicalReaction direction="right-to-left" evidence="15">
        <dbReference type="Rhea" id="RHEA:17975"/>
    </physiologicalReaction>
</comment>
<keyword evidence="12 16" id="KW-0547">Nucleotide-binding</keyword>
<evidence type="ECO:0000256" key="13">
    <source>
        <dbReference type="ARBA" id="ARBA00022842"/>
    </source>
</evidence>
<dbReference type="NCBIfam" id="TIGR01203">
    <property type="entry name" value="HGPRTase"/>
    <property type="match status" value="1"/>
</dbReference>
<evidence type="ECO:0000313" key="21">
    <source>
        <dbReference type="Proteomes" id="UP000239720"/>
    </source>
</evidence>
<dbReference type="FunFam" id="3.40.50.2020:FF:000006">
    <property type="entry name" value="Hypoxanthine phosphoribosyltransferase"/>
    <property type="match status" value="1"/>
</dbReference>
<name>A0A2K9DYL5_9FIRM</name>
<proteinExistence type="inferred from homology"/>
<dbReference type="GO" id="GO:0000166">
    <property type="term" value="F:nucleotide binding"/>
    <property type="evidence" value="ECO:0007669"/>
    <property type="project" value="UniProtKB-KW"/>
</dbReference>
<evidence type="ECO:0000256" key="2">
    <source>
        <dbReference type="ARBA" id="ARBA00002049"/>
    </source>
</evidence>
<evidence type="ECO:0000256" key="15">
    <source>
        <dbReference type="ARBA" id="ARBA00049402"/>
    </source>
</evidence>
<dbReference type="GO" id="GO:0006166">
    <property type="term" value="P:purine ribonucleoside salvage"/>
    <property type="evidence" value="ECO:0007669"/>
    <property type="project" value="UniProtKB-KW"/>
</dbReference>
<dbReference type="GO" id="GO:0000287">
    <property type="term" value="F:magnesium ion binding"/>
    <property type="evidence" value="ECO:0007669"/>
    <property type="project" value="TreeGrafter"/>
</dbReference>
<evidence type="ECO:0000313" key="20">
    <source>
        <dbReference type="Proteomes" id="UP000233534"/>
    </source>
</evidence>
<dbReference type="InterPro" id="IPR050408">
    <property type="entry name" value="HGPRT"/>
</dbReference>
<evidence type="ECO:0000256" key="8">
    <source>
        <dbReference type="ARBA" id="ARBA00022676"/>
    </source>
</evidence>
<dbReference type="OrthoDB" id="9802824at2"/>
<comment type="cofactor">
    <cofactor evidence="1 16">
        <name>Mg(2+)</name>
        <dbReference type="ChEBI" id="CHEBI:18420"/>
    </cofactor>
</comment>
<keyword evidence="13 16" id="KW-0460">Magnesium</keyword>
<dbReference type="GO" id="GO:0004422">
    <property type="term" value="F:hypoxanthine phosphoribosyltransferase activity"/>
    <property type="evidence" value="ECO:0007669"/>
    <property type="project" value="InterPro"/>
</dbReference>
<dbReference type="Gene3D" id="3.40.50.2020">
    <property type="match status" value="1"/>
</dbReference>
<protein>
    <recommendedName>
        <fullName evidence="16">Hypoxanthine phosphoribosyltransferase</fullName>
        <ecNumber evidence="16">2.4.2.8</ecNumber>
    </recommendedName>
</protein>
<gene>
    <name evidence="18" type="primary">hpt</name>
    <name evidence="19" type="ORF">B9R14_01530</name>
    <name evidence="18" type="ORF">HVS_01355</name>
</gene>
<reference evidence="19 21" key="2">
    <citation type="journal article" date="2018" name="Syst. Appl. Microbiol.">
        <title>Characterization and high-quality draft genome sequence of Herbivorax saccincola A7, an anaerobic, alkaliphilic, thermophilic, cellulolytic, and xylanolytic bacterium.</title>
        <authorList>
            <person name="Aikawa S."/>
            <person name="Baramee S."/>
            <person name="Sermsathanaswadi J."/>
            <person name="Thianheng P."/>
            <person name="Tachaapaikoon C."/>
            <person name="Shikata A."/>
            <person name="Waeonukul R."/>
            <person name="Pason P."/>
            <person name="Ratanakhanokchai K."/>
            <person name="Kosugi A."/>
        </authorList>
    </citation>
    <scope>NUCLEOTIDE SEQUENCE [LARGE SCALE GENOMIC DNA]</scope>
    <source>
        <strain evidence="19 21">A7</strain>
    </source>
</reference>
<organism evidence="18 20">
    <name type="scientific">Acetivibrio saccincola</name>
    <dbReference type="NCBI Taxonomy" id="1677857"/>
    <lineage>
        <taxon>Bacteria</taxon>
        <taxon>Bacillati</taxon>
        <taxon>Bacillota</taxon>
        <taxon>Clostridia</taxon>
        <taxon>Eubacteriales</taxon>
        <taxon>Oscillospiraceae</taxon>
        <taxon>Acetivibrio</taxon>
    </lineage>
</organism>
<evidence type="ECO:0000256" key="4">
    <source>
        <dbReference type="ARBA" id="ARBA00004669"/>
    </source>
</evidence>
<comment type="similarity">
    <text evidence="6 16">Belongs to the purine/pyrimidine phosphoribosyltransferase family.</text>
</comment>
<evidence type="ECO:0000256" key="14">
    <source>
        <dbReference type="ARBA" id="ARBA00048811"/>
    </source>
</evidence>
<keyword evidence="9 16" id="KW-0808">Transferase</keyword>
<comment type="pathway">
    <text evidence="4 16">Purine metabolism; IMP biosynthesis via salvage pathway; IMP from hypoxanthine: step 1/1.</text>
</comment>
<evidence type="ECO:0000256" key="9">
    <source>
        <dbReference type="ARBA" id="ARBA00022679"/>
    </source>
</evidence>
<evidence type="ECO:0000256" key="7">
    <source>
        <dbReference type="ARBA" id="ARBA00022490"/>
    </source>
</evidence>
<evidence type="ECO:0000256" key="16">
    <source>
        <dbReference type="RuleBase" id="RU364099"/>
    </source>
</evidence>
<dbReference type="Proteomes" id="UP000233534">
    <property type="component" value="Chromosome"/>
</dbReference>
<accession>A0A2K9DYL5</accession>
<dbReference type="InterPro" id="IPR005904">
    <property type="entry name" value="Hxn_phspho_trans"/>
</dbReference>
<evidence type="ECO:0000256" key="3">
    <source>
        <dbReference type="ARBA" id="ARBA00004496"/>
    </source>
</evidence>
<dbReference type="PANTHER" id="PTHR43340:SF1">
    <property type="entry name" value="HYPOXANTHINE PHOSPHORIBOSYLTRANSFERASE"/>
    <property type="match status" value="1"/>
</dbReference>
<evidence type="ECO:0000313" key="19">
    <source>
        <dbReference type="EMBL" id="PQQ65575.1"/>
    </source>
</evidence>
<sequence length="179" mass="20294">MLEDIEKVLITREELQKSAEELGKRISADYRGKKLVLIGVLKGGVVFLSDLIRHIDIPLDLDFISVSSYGDSTRSSGVVRIMKDVDIDVMGKHVLIVEDLVDSGLTLKYLKDLFQARGPKDVKCCAALDKPSRREVEIEIEYKGIEIPDEFVVGYGMDFAERYRNLPDVCVLKPHIYYE</sequence>
<dbReference type="Pfam" id="PF00156">
    <property type="entry name" value="Pribosyltran"/>
    <property type="match status" value="1"/>
</dbReference>
<dbReference type="CDD" id="cd06223">
    <property type="entry name" value="PRTases_typeI"/>
    <property type="match status" value="1"/>
</dbReference>
<comment type="subcellular location">
    <subcellularLocation>
        <location evidence="3 16">Cytoplasm</location>
    </subcellularLocation>
</comment>
<comment type="catalytic activity">
    <reaction evidence="14">
        <text>GMP + diphosphate = guanine + 5-phospho-alpha-D-ribose 1-diphosphate</text>
        <dbReference type="Rhea" id="RHEA:25424"/>
        <dbReference type="ChEBI" id="CHEBI:16235"/>
        <dbReference type="ChEBI" id="CHEBI:33019"/>
        <dbReference type="ChEBI" id="CHEBI:58017"/>
        <dbReference type="ChEBI" id="CHEBI:58115"/>
        <dbReference type="EC" id="2.4.2.8"/>
    </reaction>
    <physiologicalReaction direction="right-to-left" evidence="14">
        <dbReference type="Rhea" id="RHEA:25426"/>
    </physiologicalReaction>
</comment>
<dbReference type="AlphaFoldDB" id="A0A2K9DYL5"/>
<dbReference type="GO" id="GO:0006178">
    <property type="term" value="P:guanine salvage"/>
    <property type="evidence" value="ECO:0007669"/>
    <property type="project" value="TreeGrafter"/>
</dbReference>
<keyword evidence="10 16" id="KW-0479">Metal-binding</keyword>
<dbReference type="GO" id="GO:0052657">
    <property type="term" value="F:guanine phosphoribosyltransferase activity"/>
    <property type="evidence" value="ECO:0007669"/>
    <property type="project" value="UniProtKB-ARBA"/>
</dbReference>
<evidence type="ECO:0000313" key="18">
    <source>
        <dbReference type="EMBL" id="AUG56239.1"/>
    </source>
</evidence>
<dbReference type="GO" id="GO:0046100">
    <property type="term" value="P:hypoxanthine metabolic process"/>
    <property type="evidence" value="ECO:0007669"/>
    <property type="project" value="TreeGrafter"/>
</dbReference>
<comment type="function">
    <text evidence="2">Purine salvage pathway enzyme that catalyzes the transfer of the ribosyl-5-phosphate group from 5-phospho-alpha-D-ribose 1-diphosphate (PRPP) to the N9 position of the 6-oxopurines hypoxanthine and guanine to form the corresponding ribonucleotides IMP (inosine 5'-monophosphate) and GMP (guanosine 5'-monophosphate), with the release of PPi.</text>
</comment>
<evidence type="ECO:0000256" key="1">
    <source>
        <dbReference type="ARBA" id="ARBA00001946"/>
    </source>
</evidence>
<evidence type="ECO:0000256" key="11">
    <source>
        <dbReference type="ARBA" id="ARBA00022726"/>
    </source>
</evidence>
<keyword evidence="20" id="KW-1185">Reference proteome</keyword>
<dbReference type="EMBL" id="NEMB01000003">
    <property type="protein sequence ID" value="PQQ65575.1"/>
    <property type="molecule type" value="Genomic_DNA"/>
</dbReference>
<dbReference type="Proteomes" id="UP000239720">
    <property type="component" value="Unassembled WGS sequence"/>
</dbReference>
<evidence type="ECO:0000256" key="12">
    <source>
        <dbReference type="ARBA" id="ARBA00022741"/>
    </source>
</evidence>
<evidence type="ECO:0000256" key="6">
    <source>
        <dbReference type="ARBA" id="ARBA00008391"/>
    </source>
</evidence>
<feature type="domain" description="Phosphoribosyltransferase" evidence="17">
    <location>
        <begin position="16"/>
        <end position="159"/>
    </location>
</feature>
<dbReference type="SUPFAM" id="SSF53271">
    <property type="entry name" value="PRTase-like"/>
    <property type="match status" value="1"/>
</dbReference>
<reference evidence="18 20" key="1">
    <citation type="submission" date="2017-12" db="EMBL/GenBank/DDBJ databases">
        <title>Complete genome sequence of Herbivorax saccincola GGR1, a novel Cellulosome-producing hydrolytic bacterium in a thermophilic biogas plant, established by Illumina and Nanopore MinION sequencing.</title>
        <authorList>
            <person name="Pechtl A."/>
            <person name="Ruckert C."/>
            <person name="Koeck D.E."/>
            <person name="Maus I."/>
            <person name="Winkler A."/>
            <person name="Kalinowski J."/>
            <person name="Puhler A."/>
            <person name="Schwarz W.W."/>
            <person name="Zverlov V.V."/>
            <person name="Schluter A."/>
            <person name="Liebl W."/>
        </authorList>
    </citation>
    <scope>NUCLEOTIDE SEQUENCE [LARGE SCALE GENOMIC DNA]</scope>
    <source>
        <strain evidence="18">GGR1</strain>
        <strain evidence="20">SR1</strain>
    </source>
</reference>
<dbReference type="InterPro" id="IPR029057">
    <property type="entry name" value="PRTase-like"/>
</dbReference>
<dbReference type="GO" id="GO:0032263">
    <property type="term" value="P:GMP salvage"/>
    <property type="evidence" value="ECO:0007669"/>
    <property type="project" value="TreeGrafter"/>
</dbReference>